<evidence type="ECO:0000313" key="2">
    <source>
        <dbReference type="Proteomes" id="UP000612349"/>
    </source>
</evidence>
<sequence length="73" mass="7864">MLILVRAGVDDGDIAARADQIGLRPMQGKGAGIIREHARDQRFKLYRGADGRGGLVLGSHEGDMESRAYSVDP</sequence>
<reference evidence="1" key="1">
    <citation type="journal article" date="2014" name="Int. J. Syst. Evol. Microbiol.">
        <title>Complete genome sequence of Corynebacterium casei LMG S-19264T (=DSM 44701T), isolated from a smear-ripened cheese.</title>
        <authorList>
            <consortium name="US DOE Joint Genome Institute (JGI-PGF)"/>
            <person name="Walter F."/>
            <person name="Albersmeier A."/>
            <person name="Kalinowski J."/>
            <person name="Ruckert C."/>
        </authorList>
    </citation>
    <scope>NUCLEOTIDE SEQUENCE</scope>
    <source>
        <strain evidence="1">CGMCC 1.15360</strain>
    </source>
</reference>
<gene>
    <name evidence="1" type="ORF">GCM10010990_05640</name>
</gene>
<evidence type="ECO:0000313" key="1">
    <source>
        <dbReference type="EMBL" id="GGD59179.1"/>
    </source>
</evidence>
<dbReference type="AlphaFoldDB" id="A0A917DPQ7"/>
<dbReference type="EMBL" id="BMIP01000001">
    <property type="protein sequence ID" value="GGD59179.1"/>
    <property type="molecule type" value="Genomic_DNA"/>
</dbReference>
<dbReference type="Proteomes" id="UP000612349">
    <property type="component" value="Unassembled WGS sequence"/>
</dbReference>
<accession>A0A917DPQ7</accession>
<proteinExistence type="predicted"/>
<reference evidence="1" key="2">
    <citation type="submission" date="2020-09" db="EMBL/GenBank/DDBJ databases">
        <authorList>
            <person name="Sun Q."/>
            <person name="Zhou Y."/>
        </authorList>
    </citation>
    <scope>NUCLEOTIDE SEQUENCE</scope>
    <source>
        <strain evidence="1">CGMCC 1.15360</strain>
    </source>
</reference>
<organism evidence="1 2">
    <name type="scientific">Croceicoccus mobilis</name>
    <dbReference type="NCBI Taxonomy" id="1703339"/>
    <lineage>
        <taxon>Bacteria</taxon>
        <taxon>Pseudomonadati</taxon>
        <taxon>Pseudomonadota</taxon>
        <taxon>Alphaproteobacteria</taxon>
        <taxon>Sphingomonadales</taxon>
        <taxon>Erythrobacteraceae</taxon>
        <taxon>Croceicoccus</taxon>
    </lineage>
</organism>
<keyword evidence="2" id="KW-1185">Reference proteome</keyword>
<comment type="caution">
    <text evidence="1">The sequence shown here is derived from an EMBL/GenBank/DDBJ whole genome shotgun (WGS) entry which is preliminary data.</text>
</comment>
<name>A0A917DPQ7_9SPHN</name>
<protein>
    <submittedName>
        <fullName evidence="1">Uncharacterized protein</fullName>
    </submittedName>
</protein>